<dbReference type="PROSITE" id="PS00818">
    <property type="entry name" value="DPS_1"/>
    <property type="match status" value="1"/>
</dbReference>
<sequence>MKTKNINIMSTNDIGLKIKDSKLLVEKLNSLLANYEIYYQNLRNFHWNVTGPQFFELHAKFEELYNEANLGIDETAERILTLGARPFSSFDEYIHNAEIKEAKLVEDGKQMVEIIRDNLNTLLKLERVALETAAEQGDEGTVALMSEYITSKEKTVWMLSAYLK</sequence>
<evidence type="ECO:0000256" key="1">
    <source>
        <dbReference type="ARBA" id="ARBA00009497"/>
    </source>
</evidence>
<feature type="domain" description="Ferritin/DPS" evidence="3">
    <location>
        <begin position="26"/>
        <end position="164"/>
    </location>
</feature>
<dbReference type="PRINTS" id="PR01346">
    <property type="entry name" value="HELNAPAPROT"/>
</dbReference>
<dbReference type="InterPro" id="IPR009078">
    <property type="entry name" value="Ferritin-like_SF"/>
</dbReference>
<name>S2DL83_INDAL</name>
<dbReference type="PANTHER" id="PTHR42932:SF1">
    <property type="entry name" value="GENERAL STRESS PROTEIN 20U"/>
    <property type="match status" value="1"/>
</dbReference>
<reference evidence="4 5" key="1">
    <citation type="journal article" date="2013" name="Genome Announc.">
        <title>Draft Genome Sequence of Indibacter alkaliphilus Strain LW1T, Isolated from Lonar Lake, a Haloalkaline Lake in the Buldana District of Maharashtra, India.</title>
        <authorList>
            <person name="Singh A."/>
            <person name="Kumar Jangir P."/>
            <person name="Sharma R."/>
            <person name="Singh A."/>
            <person name="Kumar Pinnaka A."/>
            <person name="Shivaji S."/>
        </authorList>
    </citation>
    <scope>NUCLEOTIDE SEQUENCE [LARGE SCALE GENOMIC DNA]</scope>
    <source>
        <strain evidence="5">CCUG 57479 / KCTC 22604 / LW1</strain>
    </source>
</reference>
<dbReference type="PIRSF" id="PIRSF005900">
    <property type="entry name" value="Dps"/>
    <property type="match status" value="1"/>
</dbReference>
<dbReference type="Pfam" id="PF00210">
    <property type="entry name" value="Ferritin"/>
    <property type="match status" value="1"/>
</dbReference>
<dbReference type="AlphaFoldDB" id="S2DL83"/>
<dbReference type="Proteomes" id="UP000006073">
    <property type="component" value="Unassembled WGS sequence"/>
</dbReference>
<comment type="caution">
    <text evidence="4">The sequence shown here is derived from an EMBL/GenBank/DDBJ whole genome shotgun (WGS) entry which is preliminary data.</text>
</comment>
<dbReference type="EMBL" id="ALWO02000011">
    <property type="protein sequence ID" value="EOZ99707.1"/>
    <property type="molecule type" value="Genomic_DNA"/>
</dbReference>
<dbReference type="GO" id="GO:0008199">
    <property type="term" value="F:ferric iron binding"/>
    <property type="evidence" value="ECO:0007669"/>
    <property type="project" value="InterPro"/>
</dbReference>
<accession>S2DL83</accession>
<comment type="similarity">
    <text evidence="1 2">Belongs to the Dps family.</text>
</comment>
<evidence type="ECO:0000313" key="5">
    <source>
        <dbReference type="Proteomes" id="UP000006073"/>
    </source>
</evidence>
<keyword evidence="4" id="KW-0560">Oxidoreductase</keyword>
<evidence type="ECO:0000256" key="2">
    <source>
        <dbReference type="RuleBase" id="RU003875"/>
    </source>
</evidence>
<proteinExistence type="inferred from homology"/>
<dbReference type="EC" id="1.16.3.1" evidence="4"/>
<dbReference type="GO" id="GO:0003677">
    <property type="term" value="F:DNA binding"/>
    <property type="evidence" value="ECO:0007669"/>
    <property type="project" value="UniProtKB-KW"/>
</dbReference>
<dbReference type="eggNOG" id="COG0783">
    <property type="taxonomic scope" value="Bacteria"/>
</dbReference>
<dbReference type="Gene3D" id="1.20.1260.10">
    <property type="match status" value="1"/>
</dbReference>
<dbReference type="InterPro" id="IPR008331">
    <property type="entry name" value="Ferritin_DPS_dom"/>
</dbReference>
<dbReference type="PANTHER" id="PTHR42932">
    <property type="entry name" value="GENERAL STRESS PROTEIN 20U"/>
    <property type="match status" value="1"/>
</dbReference>
<gene>
    <name evidence="4" type="ORF">A33Q_0388</name>
</gene>
<keyword evidence="5" id="KW-1185">Reference proteome</keyword>
<dbReference type="InterPro" id="IPR023188">
    <property type="entry name" value="DPS_DNA-bd_CS"/>
</dbReference>
<dbReference type="GO" id="GO:0004322">
    <property type="term" value="F:ferroxidase activity"/>
    <property type="evidence" value="ECO:0007669"/>
    <property type="project" value="UniProtKB-EC"/>
</dbReference>
<keyword evidence="4" id="KW-0238">DNA-binding</keyword>
<evidence type="ECO:0000259" key="3">
    <source>
        <dbReference type="Pfam" id="PF00210"/>
    </source>
</evidence>
<dbReference type="SUPFAM" id="SSF47240">
    <property type="entry name" value="Ferritin-like"/>
    <property type="match status" value="1"/>
</dbReference>
<dbReference type="CDD" id="cd01043">
    <property type="entry name" value="DPS"/>
    <property type="match status" value="1"/>
</dbReference>
<dbReference type="InterPro" id="IPR002177">
    <property type="entry name" value="DPS_DNA-bd"/>
</dbReference>
<protein>
    <submittedName>
        <fullName evidence="4">Non-specific DNA-binding protein Dps</fullName>
        <ecNumber evidence="4">1.16.3.1</ecNumber>
    </submittedName>
</protein>
<evidence type="ECO:0000313" key="4">
    <source>
        <dbReference type="EMBL" id="EOZ99707.1"/>
    </source>
</evidence>
<dbReference type="STRING" id="1189612.A33Q_0388"/>
<dbReference type="InterPro" id="IPR012347">
    <property type="entry name" value="Ferritin-like"/>
</dbReference>
<organism evidence="4 5">
    <name type="scientific">Indibacter alkaliphilus (strain CCUG 57479 / KCTC 22604 / LW1)</name>
    <dbReference type="NCBI Taxonomy" id="1189612"/>
    <lineage>
        <taxon>Bacteria</taxon>
        <taxon>Pseudomonadati</taxon>
        <taxon>Bacteroidota</taxon>
        <taxon>Cytophagia</taxon>
        <taxon>Cytophagales</taxon>
        <taxon>Cyclobacteriaceae</taxon>
    </lineage>
</organism>